<keyword evidence="3" id="KW-1185">Reference proteome</keyword>
<evidence type="ECO:0000256" key="1">
    <source>
        <dbReference type="SAM" id="MobiDB-lite"/>
    </source>
</evidence>
<feature type="region of interest" description="Disordered" evidence="1">
    <location>
        <begin position="1"/>
        <end position="25"/>
    </location>
</feature>
<feature type="compositionally biased region" description="Basic and acidic residues" evidence="1">
    <location>
        <begin position="8"/>
        <end position="20"/>
    </location>
</feature>
<gene>
    <name evidence="2" type="ordered locus">Bamb_1207</name>
</gene>
<dbReference type="Proteomes" id="UP000000662">
    <property type="component" value="Chromosome 1"/>
</dbReference>
<organism evidence="2 3">
    <name type="scientific">Burkholderia ambifaria (strain ATCC BAA-244 / DSM 16087 / CCUG 44356 / LMG 19182 / AMMD)</name>
    <name type="common">Burkholderia cepacia (strain AMMD)</name>
    <dbReference type="NCBI Taxonomy" id="339670"/>
    <lineage>
        <taxon>Bacteria</taxon>
        <taxon>Pseudomonadati</taxon>
        <taxon>Pseudomonadota</taxon>
        <taxon>Betaproteobacteria</taxon>
        <taxon>Burkholderiales</taxon>
        <taxon>Burkholderiaceae</taxon>
        <taxon>Burkholderia</taxon>
        <taxon>Burkholderia cepacia complex</taxon>
    </lineage>
</organism>
<name>Q0BGF8_BURCM</name>
<dbReference type="EMBL" id="CP000440">
    <property type="protein sequence ID" value="ABI86765.1"/>
    <property type="molecule type" value="Genomic_DNA"/>
</dbReference>
<evidence type="ECO:0000313" key="3">
    <source>
        <dbReference type="Proteomes" id="UP000000662"/>
    </source>
</evidence>
<accession>Q0BGF8</accession>
<dbReference type="AlphaFoldDB" id="Q0BGF8"/>
<sequence>MLKHVNHAAREPARASESRRRGPAQSSLRAAFLIVFVERALKHGDLALAHLNVLCLAGKARPVRLKGLDGGGVPRDELRTCDPFAIIGPDRLPDSASTSGGARRLMNSA</sequence>
<feature type="region of interest" description="Disordered" evidence="1">
    <location>
        <begin position="90"/>
        <end position="109"/>
    </location>
</feature>
<dbReference type="KEGG" id="bam:Bamb_1207"/>
<evidence type="ECO:0000313" key="2">
    <source>
        <dbReference type="EMBL" id="ABI86765.1"/>
    </source>
</evidence>
<reference evidence="2" key="1">
    <citation type="submission" date="2009-01" db="EMBL/GenBank/DDBJ databases">
        <title>Complete sequence of Chromosome 1 of Burkholderia cepacia AMMD.</title>
        <authorList>
            <consortium name="US DOE Joint Genome Institute"/>
            <person name="Copeland A."/>
            <person name="Lucas S."/>
            <person name="Lapidus A."/>
            <person name="Barry K."/>
            <person name="Detter J.C."/>
            <person name="Glavina del Rio T."/>
            <person name="Hammon N."/>
            <person name="Israni S."/>
            <person name="Pitluck S."/>
            <person name="Bruce D."/>
            <person name="Chain P."/>
            <person name="Malfatti S."/>
            <person name="Shin M."/>
            <person name="Vergez L."/>
            <person name="Schmutz J."/>
            <person name="Larimer F."/>
            <person name="Land M."/>
            <person name="Hauser L."/>
            <person name="Kyrpides N."/>
            <person name="Kim E."/>
            <person name="Parke J."/>
            <person name="Coenye T."/>
            <person name="Konstantinidis K."/>
            <person name="Ramette A."/>
            <person name="Tiedje J."/>
            <person name="Richardson P."/>
        </authorList>
    </citation>
    <scope>NUCLEOTIDE SEQUENCE [LARGE SCALE GENOMIC DNA]</scope>
    <source>
        <strain evidence="2">AMMD</strain>
    </source>
</reference>
<proteinExistence type="predicted"/>
<protein>
    <submittedName>
        <fullName evidence="2">Uncharacterized protein</fullName>
    </submittedName>
</protein>